<evidence type="ECO:0000313" key="2">
    <source>
        <dbReference type="EMBL" id="QLH77400.1"/>
    </source>
</evidence>
<reference evidence="2 3" key="1">
    <citation type="submission" date="2020-07" db="EMBL/GenBank/DDBJ databases">
        <title>Halosimplex pelagicum sp. nov. and Halosimplex rubrum sp. nov., isolated from salted brown alga Laminaria, and emended description of the genus Halosimplex.</title>
        <authorList>
            <person name="Cui H."/>
        </authorList>
    </citation>
    <scope>NUCLEOTIDE SEQUENCE [LARGE SCALE GENOMIC DNA]</scope>
    <source>
        <strain evidence="2 3">R27</strain>
    </source>
</reference>
<evidence type="ECO:0000256" key="1">
    <source>
        <dbReference type="SAM" id="MobiDB-lite"/>
    </source>
</evidence>
<organism evidence="2 3">
    <name type="scientific">Halosimplex rubrum</name>
    <dbReference type="NCBI Taxonomy" id="869889"/>
    <lineage>
        <taxon>Archaea</taxon>
        <taxon>Methanobacteriati</taxon>
        <taxon>Methanobacteriota</taxon>
        <taxon>Stenosarchaea group</taxon>
        <taxon>Halobacteria</taxon>
        <taxon>Halobacteriales</taxon>
        <taxon>Haloarculaceae</taxon>
        <taxon>Halosimplex</taxon>
    </lineage>
</organism>
<evidence type="ECO:0000313" key="3">
    <source>
        <dbReference type="Proteomes" id="UP000509667"/>
    </source>
</evidence>
<feature type="region of interest" description="Disordered" evidence="1">
    <location>
        <begin position="1"/>
        <end position="45"/>
    </location>
</feature>
<feature type="compositionally biased region" description="Basic and acidic residues" evidence="1">
    <location>
        <begin position="21"/>
        <end position="31"/>
    </location>
</feature>
<sequence>MQSPERATIRAGGAESADMPLSDRERAEGFHRPLLPAVESTIERD</sequence>
<dbReference type="KEGG" id="hrr:HZS55_08875"/>
<dbReference type="RefSeq" id="WP_179911328.1">
    <property type="nucleotide sequence ID" value="NZ_CP058910.1"/>
</dbReference>
<dbReference type="GeneID" id="56077972"/>
<protein>
    <submittedName>
        <fullName evidence="2">Uncharacterized protein</fullName>
    </submittedName>
</protein>
<accession>A0A7D5P949</accession>
<dbReference type="Proteomes" id="UP000509667">
    <property type="component" value="Chromosome"/>
</dbReference>
<dbReference type="AlphaFoldDB" id="A0A7D5P949"/>
<gene>
    <name evidence="2" type="ORF">HZS55_08875</name>
</gene>
<keyword evidence="3" id="KW-1185">Reference proteome</keyword>
<dbReference type="EMBL" id="CP058910">
    <property type="protein sequence ID" value="QLH77400.1"/>
    <property type="molecule type" value="Genomic_DNA"/>
</dbReference>
<name>A0A7D5P949_9EURY</name>
<proteinExistence type="predicted"/>